<dbReference type="Gene3D" id="1.10.3720.10">
    <property type="entry name" value="MetI-like"/>
    <property type="match status" value="1"/>
</dbReference>
<dbReference type="GO" id="GO:0043190">
    <property type="term" value="C:ATP-binding cassette (ABC) transporter complex"/>
    <property type="evidence" value="ECO:0007669"/>
    <property type="project" value="InterPro"/>
</dbReference>
<feature type="transmembrane region" description="Helical" evidence="10">
    <location>
        <begin position="83"/>
        <end position="104"/>
    </location>
</feature>
<dbReference type="NCBIfam" id="TIGR01726">
    <property type="entry name" value="HEQRo_perm_3TM"/>
    <property type="match status" value="1"/>
</dbReference>
<keyword evidence="5" id="KW-1003">Cell membrane</keyword>
<evidence type="ECO:0000256" key="5">
    <source>
        <dbReference type="ARBA" id="ARBA00022475"/>
    </source>
</evidence>
<evidence type="ECO:0000259" key="11">
    <source>
        <dbReference type="PROSITE" id="PS50928"/>
    </source>
</evidence>
<geneLocation type="plasmid" evidence="13">
    <name>psfrenxt3a</name>
</geneLocation>
<keyword evidence="7" id="KW-0029">Amino-acid transport</keyword>
<dbReference type="AlphaFoldDB" id="A0A2L0HAD3"/>
<evidence type="ECO:0000256" key="1">
    <source>
        <dbReference type="ARBA" id="ARBA00003159"/>
    </source>
</evidence>
<dbReference type="InterPro" id="IPR010065">
    <property type="entry name" value="AA_ABC_transptr_permease_3TM"/>
</dbReference>
<dbReference type="InterPro" id="IPR035906">
    <property type="entry name" value="MetI-like_sf"/>
</dbReference>
<dbReference type="GO" id="GO:0022857">
    <property type="term" value="F:transmembrane transporter activity"/>
    <property type="evidence" value="ECO:0007669"/>
    <property type="project" value="InterPro"/>
</dbReference>
<comment type="similarity">
    <text evidence="3">Belongs to the binding-protein-dependent transport system permease family. HisMQ subfamily.</text>
</comment>
<dbReference type="CDD" id="cd06261">
    <property type="entry name" value="TM_PBP2"/>
    <property type="match status" value="1"/>
</dbReference>
<dbReference type="PANTHER" id="PTHR30614:SF20">
    <property type="entry name" value="GLUTAMINE TRANSPORT SYSTEM PERMEASE PROTEIN GLNP"/>
    <property type="match status" value="1"/>
</dbReference>
<keyword evidence="4 10" id="KW-0813">Transport</keyword>
<feature type="transmembrane region" description="Helical" evidence="10">
    <location>
        <begin position="20"/>
        <end position="44"/>
    </location>
</feature>
<dbReference type="SUPFAM" id="SSF161098">
    <property type="entry name" value="MetI-like"/>
    <property type="match status" value="1"/>
</dbReference>
<keyword evidence="9 10" id="KW-0472">Membrane</keyword>
<evidence type="ECO:0000256" key="4">
    <source>
        <dbReference type="ARBA" id="ARBA00022448"/>
    </source>
</evidence>
<evidence type="ECO:0000256" key="8">
    <source>
        <dbReference type="ARBA" id="ARBA00022989"/>
    </source>
</evidence>
<accession>A0A2L0HAD3</accession>
<dbReference type="RefSeq" id="WP_104840168.1">
    <property type="nucleotide sequence ID" value="NZ_CP024308.1"/>
</dbReference>
<dbReference type="InterPro" id="IPR043429">
    <property type="entry name" value="ArtM/GltK/GlnP/TcyL/YhdX-like"/>
</dbReference>
<gene>
    <name evidence="12" type="ORF">NXT3_PA00169</name>
</gene>
<dbReference type="InterPro" id="IPR000515">
    <property type="entry name" value="MetI-like"/>
</dbReference>
<feature type="transmembrane region" description="Helical" evidence="10">
    <location>
        <begin position="150"/>
        <end position="170"/>
    </location>
</feature>
<evidence type="ECO:0000256" key="7">
    <source>
        <dbReference type="ARBA" id="ARBA00022970"/>
    </source>
</evidence>
<evidence type="ECO:0000313" key="13">
    <source>
        <dbReference type="Proteomes" id="UP000239340"/>
    </source>
</evidence>
<reference evidence="12 13" key="1">
    <citation type="submission" date="2017-10" db="EMBL/GenBank/DDBJ databases">
        <title>Analysis of the genome sequences of Rhizobium populations associated to common bean (phaseolus vulgaris).</title>
        <authorList>
            <person name="Bustos P."/>
            <person name="Santamaria R.I."/>
            <person name="Miranda-Sanchez F."/>
            <person name="Perez-Carrascal O."/>
            <person name="Juarez S."/>
            <person name="Lozano L."/>
            <person name="Martinez-Flores I."/>
            <person name="Vinuesa P."/>
            <person name="Martinez-Romero E."/>
            <person name="Cevallos M.A."/>
            <person name="Romero D."/>
            <person name="Davila G."/>
            <person name="Gonzalez V."/>
        </authorList>
    </citation>
    <scope>NUCLEOTIDE SEQUENCE [LARGE SCALE GENOMIC DNA]</scope>
    <source>
        <strain evidence="12 13">NXT3</strain>
        <plasmid evidence="13">Plasmid psfrenxt3a</plasmid>
    </source>
</reference>
<keyword evidence="12" id="KW-0614">Plasmid</keyword>
<evidence type="ECO:0000256" key="9">
    <source>
        <dbReference type="ARBA" id="ARBA00023136"/>
    </source>
</evidence>
<proteinExistence type="inferred from homology"/>
<feature type="transmembrane region" description="Helical" evidence="10">
    <location>
        <begin position="56"/>
        <end position="77"/>
    </location>
</feature>
<dbReference type="GO" id="GO:0006865">
    <property type="term" value="P:amino acid transport"/>
    <property type="evidence" value="ECO:0007669"/>
    <property type="project" value="UniProtKB-KW"/>
</dbReference>
<evidence type="ECO:0000256" key="2">
    <source>
        <dbReference type="ARBA" id="ARBA00004429"/>
    </source>
</evidence>
<evidence type="ECO:0000313" key="12">
    <source>
        <dbReference type="EMBL" id="AUX78461.1"/>
    </source>
</evidence>
<comment type="function">
    <text evidence="1">Part of the binding-protein-dependent transport system for glutamine; probably responsible for the translocation of the substrate across the membrane.</text>
</comment>
<evidence type="ECO:0000256" key="3">
    <source>
        <dbReference type="ARBA" id="ARBA00010072"/>
    </source>
</evidence>
<dbReference type="Pfam" id="PF00528">
    <property type="entry name" value="BPD_transp_1"/>
    <property type="match status" value="1"/>
</dbReference>
<evidence type="ECO:0000256" key="10">
    <source>
        <dbReference type="RuleBase" id="RU363032"/>
    </source>
</evidence>
<feature type="domain" description="ABC transmembrane type-1" evidence="11">
    <location>
        <begin position="20"/>
        <end position="209"/>
    </location>
</feature>
<keyword evidence="6 10" id="KW-0812">Transmembrane</keyword>
<sequence length="220" mass="24560">MQDLDFYFALSSGRQLLDGLWVTLYLTFWSNIIGLTCGFFLALVGVSHVRALRWLYTAYVEVFRCTPILLQIVWFFFCVPILFNVYWSGEFLGLLILGLNLTAFNAEAYRASIQGIPPAHHDAAIALGLGRRVTALHVILPQAARNAMPVLVTNAIGAFQQSALVALVGVADLMYQGKLLSTQTYRPIEAYTSVAIIYLVISVTFGQIAGFIERRNELYR</sequence>
<name>A0A2L0HAD3_RHIFR</name>
<dbReference type="PANTHER" id="PTHR30614">
    <property type="entry name" value="MEMBRANE COMPONENT OF AMINO ACID ABC TRANSPORTER"/>
    <property type="match status" value="1"/>
</dbReference>
<organism evidence="12 13">
    <name type="scientific">Rhizobium fredii</name>
    <name type="common">Sinorhizobium fredii</name>
    <dbReference type="NCBI Taxonomy" id="380"/>
    <lineage>
        <taxon>Bacteria</taxon>
        <taxon>Pseudomonadati</taxon>
        <taxon>Pseudomonadota</taxon>
        <taxon>Alphaproteobacteria</taxon>
        <taxon>Hyphomicrobiales</taxon>
        <taxon>Rhizobiaceae</taxon>
        <taxon>Sinorhizobium/Ensifer group</taxon>
        <taxon>Sinorhizobium</taxon>
    </lineage>
</organism>
<keyword evidence="8 10" id="KW-1133">Transmembrane helix</keyword>
<dbReference type="PROSITE" id="PS50928">
    <property type="entry name" value="ABC_TM1"/>
    <property type="match status" value="1"/>
</dbReference>
<comment type="subcellular location">
    <subcellularLocation>
        <location evidence="2">Cell inner membrane</location>
        <topology evidence="2">Multi-pass membrane protein</topology>
    </subcellularLocation>
    <subcellularLocation>
        <location evidence="10">Cell membrane</location>
        <topology evidence="10">Multi-pass membrane protein</topology>
    </subcellularLocation>
</comment>
<feature type="transmembrane region" description="Helical" evidence="10">
    <location>
        <begin position="190"/>
        <end position="212"/>
    </location>
</feature>
<protein>
    <submittedName>
        <fullName evidence="12">Amino acid ABC transporter permease protein</fullName>
    </submittedName>
</protein>
<dbReference type="EMBL" id="CP024308">
    <property type="protein sequence ID" value="AUX78461.1"/>
    <property type="molecule type" value="Genomic_DNA"/>
</dbReference>
<evidence type="ECO:0000256" key="6">
    <source>
        <dbReference type="ARBA" id="ARBA00022692"/>
    </source>
</evidence>
<dbReference type="Proteomes" id="UP000239340">
    <property type="component" value="Plasmid pSfreNXT3a"/>
</dbReference>